<comment type="caution">
    <text evidence="1">The sequence shown here is derived from an EMBL/GenBank/DDBJ whole genome shotgun (WGS) entry which is preliminary data.</text>
</comment>
<gene>
    <name evidence="1" type="ORF">TNCT_478011</name>
</gene>
<protein>
    <submittedName>
        <fullName evidence="1">Uncharacterized protein</fullName>
    </submittedName>
</protein>
<evidence type="ECO:0000313" key="1">
    <source>
        <dbReference type="EMBL" id="GFR18651.1"/>
    </source>
</evidence>
<sequence>MPNPVKGLRHVQDMAEVWLVGFMFCASWTFCQKNKVWLIALCPLLKPYCSLGRKSLKYRWYCKDKCLHEFANKGGQSNGSKVLREASMFTLL</sequence>
<keyword evidence="2" id="KW-1185">Reference proteome</keyword>
<dbReference type="Proteomes" id="UP000887116">
    <property type="component" value="Unassembled WGS sequence"/>
</dbReference>
<dbReference type="AlphaFoldDB" id="A0A8X6JTT8"/>
<name>A0A8X6JTT8_TRICU</name>
<reference evidence="1" key="1">
    <citation type="submission" date="2020-07" db="EMBL/GenBank/DDBJ databases">
        <title>Multicomponent nature underlies the extraordinary mechanical properties of spider dragline silk.</title>
        <authorList>
            <person name="Kono N."/>
            <person name="Nakamura H."/>
            <person name="Mori M."/>
            <person name="Yoshida Y."/>
            <person name="Ohtoshi R."/>
            <person name="Malay A.D."/>
            <person name="Moran D.A.P."/>
            <person name="Tomita M."/>
            <person name="Numata K."/>
            <person name="Arakawa K."/>
        </authorList>
    </citation>
    <scope>NUCLEOTIDE SEQUENCE</scope>
</reference>
<evidence type="ECO:0000313" key="2">
    <source>
        <dbReference type="Proteomes" id="UP000887116"/>
    </source>
</evidence>
<organism evidence="1 2">
    <name type="scientific">Trichonephila clavata</name>
    <name type="common">Joro spider</name>
    <name type="synonym">Nephila clavata</name>
    <dbReference type="NCBI Taxonomy" id="2740835"/>
    <lineage>
        <taxon>Eukaryota</taxon>
        <taxon>Metazoa</taxon>
        <taxon>Ecdysozoa</taxon>
        <taxon>Arthropoda</taxon>
        <taxon>Chelicerata</taxon>
        <taxon>Arachnida</taxon>
        <taxon>Araneae</taxon>
        <taxon>Araneomorphae</taxon>
        <taxon>Entelegynae</taxon>
        <taxon>Araneoidea</taxon>
        <taxon>Nephilidae</taxon>
        <taxon>Trichonephila</taxon>
    </lineage>
</organism>
<dbReference type="EMBL" id="BMAO01017819">
    <property type="protein sequence ID" value="GFR18651.1"/>
    <property type="molecule type" value="Genomic_DNA"/>
</dbReference>
<proteinExistence type="predicted"/>
<accession>A0A8X6JTT8</accession>